<feature type="compositionally biased region" description="Basic and acidic residues" evidence="1">
    <location>
        <begin position="1"/>
        <end position="11"/>
    </location>
</feature>
<protein>
    <submittedName>
        <fullName evidence="2">Uncharacterized protein</fullName>
    </submittedName>
</protein>
<gene>
    <name evidence="2" type="ORF">BKA23_2092</name>
</gene>
<sequence>MSHSPTSERKMRSSIAAHESWANTHDRSARTAPARRALEAKFLEQADGDPVRAEHLRKAHYARLALKSAQSRRRAKEATAIADAADAEMSELAGGAA</sequence>
<dbReference type="AlphaFoldDB" id="A0A561ECC7"/>
<organism evidence="2 3">
    <name type="scientific">Rudaeicoccus suwonensis</name>
    <dbReference type="NCBI Taxonomy" id="657409"/>
    <lineage>
        <taxon>Bacteria</taxon>
        <taxon>Bacillati</taxon>
        <taxon>Actinomycetota</taxon>
        <taxon>Actinomycetes</taxon>
        <taxon>Micrococcales</taxon>
        <taxon>Dermacoccaceae</taxon>
        <taxon>Rudaeicoccus</taxon>
    </lineage>
</organism>
<evidence type="ECO:0000313" key="2">
    <source>
        <dbReference type="EMBL" id="TWE13263.1"/>
    </source>
</evidence>
<dbReference type="RefSeq" id="WP_246104566.1">
    <property type="nucleotide sequence ID" value="NZ_VIVQ01000001.1"/>
</dbReference>
<evidence type="ECO:0000256" key="1">
    <source>
        <dbReference type="SAM" id="MobiDB-lite"/>
    </source>
</evidence>
<evidence type="ECO:0000313" key="3">
    <source>
        <dbReference type="Proteomes" id="UP000318297"/>
    </source>
</evidence>
<feature type="region of interest" description="Disordered" evidence="1">
    <location>
        <begin position="1"/>
        <end position="33"/>
    </location>
</feature>
<name>A0A561ECC7_9MICO</name>
<comment type="caution">
    <text evidence="2">The sequence shown here is derived from an EMBL/GenBank/DDBJ whole genome shotgun (WGS) entry which is preliminary data.</text>
</comment>
<dbReference type="EMBL" id="VIVQ01000001">
    <property type="protein sequence ID" value="TWE13263.1"/>
    <property type="molecule type" value="Genomic_DNA"/>
</dbReference>
<proteinExistence type="predicted"/>
<accession>A0A561ECC7</accession>
<keyword evidence="3" id="KW-1185">Reference proteome</keyword>
<reference evidence="2 3" key="1">
    <citation type="submission" date="2019-06" db="EMBL/GenBank/DDBJ databases">
        <title>Sequencing the genomes of 1000 actinobacteria strains.</title>
        <authorList>
            <person name="Klenk H.-P."/>
        </authorList>
    </citation>
    <scope>NUCLEOTIDE SEQUENCE [LARGE SCALE GENOMIC DNA]</scope>
    <source>
        <strain evidence="2 3">DSM 19560</strain>
    </source>
</reference>
<dbReference type="Proteomes" id="UP000318297">
    <property type="component" value="Unassembled WGS sequence"/>
</dbReference>